<protein>
    <submittedName>
        <fullName evidence="2">Uncharacterized protein</fullName>
    </submittedName>
</protein>
<evidence type="ECO:0000313" key="3">
    <source>
        <dbReference type="Proteomes" id="UP001140076"/>
    </source>
</evidence>
<feature type="compositionally biased region" description="Low complexity" evidence="1">
    <location>
        <begin position="68"/>
        <end position="82"/>
    </location>
</feature>
<keyword evidence="3" id="KW-1185">Reference proteome</keyword>
<reference evidence="2" key="1">
    <citation type="submission" date="2021-10" db="EMBL/GenBank/DDBJ databases">
        <title>Streptomonospora sp. nov., isolated from mangrove soil.</title>
        <authorList>
            <person name="Chen X."/>
            <person name="Ge X."/>
            <person name="Liu W."/>
        </authorList>
    </citation>
    <scope>NUCLEOTIDE SEQUENCE</scope>
    <source>
        <strain evidence="2">S1-112</strain>
    </source>
</reference>
<evidence type="ECO:0000313" key="2">
    <source>
        <dbReference type="EMBL" id="MDA0565079.1"/>
    </source>
</evidence>
<dbReference type="EMBL" id="JAJAQC010000017">
    <property type="protein sequence ID" value="MDA0565079.1"/>
    <property type="molecule type" value="Genomic_DNA"/>
</dbReference>
<name>A0A9X3SHB5_9ACTN</name>
<gene>
    <name evidence="2" type="ORF">LG943_12220</name>
</gene>
<feature type="region of interest" description="Disordered" evidence="1">
    <location>
        <begin position="30"/>
        <end position="95"/>
    </location>
</feature>
<organism evidence="2 3">
    <name type="scientific">Streptomonospora mangrovi</name>
    <dbReference type="NCBI Taxonomy" id="2883123"/>
    <lineage>
        <taxon>Bacteria</taxon>
        <taxon>Bacillati</taxon>
        <taxon>Actinomycetota</taxon>
        <taxon>Actinomycetes</taxon>
        <taxon>Streptosporangiales</taxon>
        <taxon>Nocardiopsidaceae</taxon>
        <taxon>Streptomonospora</taxon>
    </lineage>
</organism>
<dbReference type="PROSITE" id="PS51318">
    <property type="entry name" value="TAT"/>
    <property type="match status" value="1"/>
</dbReference>
<proteinExistence type="predicted"/>
<dbReference type="Proteomes" id="UP001140076">
    <property type="component" value="Unassembled WGS sequence"/>
</dbReference>
<comment type="caution">
    <text evidence="2">The sequence shown here is derived from an EMBL/GenBank/DDBJ whole genome shotgun (WGS) entry which is preliminary data.</text>
</comment>
<dbReference type="InterPro" id="IPR006311">
    <property type="entry name" value="TAT_signal"/>
</dbReference>
<dbReference type="RefSeq" id="WP_270072359.1">
    <property type="nucleotide sequence ID" value="NZ_JAJAQC010000017.1"/>
</dbReference>
<evidence type="ECO:0000256" key="1">
    <source>
        <dbReference type="SAM" id="MobiDB-lite"/>
    </source>
</evidence>
<accession>A0A9X3SHB5</accession>
<dbReference type="AlphaFoldDB" id="A0A9X3SHB5"/>
<sequence length="95" mass="9378">MADSNGRRALLKGAVAAAAVAGSLDPFNTLAARAGRSGSGCKKGGKVPSNPGGGEEESESPEARSGRSRPAPLAASAASRRAFMTGAARAPRASR</sequence>